<dbReference type="Gene3D" id="3.10.20.90">
    <property type="entry name" value="Phosphatidylinositol 3-kinase Catalytic Subunit, Chain A, domain 1"/>
    <property type="match status" value="1"/>
</dbReference>
<keyword evidence="4" id="KW-0116">cAMP-binding</keyword>
<evidence type="ECO:0000259" key="9">
    <source>
        <dbReference type="PROSITE" id="PS50042"/>
    </source>
</evidence>
<dbReference type="CDD" id="cd17039">
    <property type="entry name" value="Ubl_ubiquitin_like"/>
    <property type="match status" value="1"/>
</dbReference>
<keyword evidence="5" id="KW-0677">Repeat</keyword>
<dbReference type="GO" id="GO:0030552">
    <property type="term" value="F:cAMP binding"/>
    <property type="evidence" value="ECO:0007669"/>
    <property type="project" value="UniProtKB-KW"/>
</dbReference>
<dbReference type="GO" id="GO:0004862">
    <property type="term" value="F:cAMP-dependent protein kinase inhibitor activity"/>
    <property type="evidence" value="ECO:0007669"/>
    <property type="project" value="TreeGrafter"/>
</dbReference>
<evidence type="ECO:0000256" key="8">
    <source>
        <dbReference type="SAM" id="MobiDB-lite"/>
    </source>
</evidence>
<organism evidence="11 12">
    <name type="scientific">Mycena chlorophos</name>
    <name type="common">Agaric fungus</name>
    <name type="synonym">Agaricus chlorophos</name>
    <dbReference type="NCBI Taxonomy" id="658473"/>
    <lineage>
        <taxon>Eukaryota</taxon>
        <taxon>Fungi</taxon>
        <taxon>Dikarya</taxon>
        <taxon>Basidiomycota</taxon>
        <taxon>Agaricomycotina</taxon>
        <taxon>Agaricomycetes</taxon>
        <taxon>Agaricomycetidae</taxon>
        <taxon>Agaricales</taxon>
        <taxon>Marasmiineae</taxon>
        <taxon>Mycenaceae</taxon>
        <taxon>Mycena</taxon>
    </lineage>
</organism>
<feature type="domain" description="Cyclic nucleotide-binding" evidence="9">
    <location>
        <begin position="1154"/>
        <end position="1289"/>
    </location>
</feature>
<evidence type="ECO:0000256" key="1">
    <source>
        <dbReference type="ARBA" id="ARBA00005753"/>
    </source>
</evidence>
<dbReference type="SMART" id="SM00100">
    <property type="entry name" value="cNMP"/>
    <property type="match status" value="2"/>
</dbReference>
<evidence type="ECO:0000256" key="3">
    <source>
        <dbReference type="ARBA" id="ARBA00022553"/>
    </source>
</evidence>
<dbReference type="InterPro" id="IPR029071">
    <property type="entry name" value="Ubiquitin-like_domsf"/>
</dbReference>
<evidence type="ECO:0000259" key="10">
    <source>
        <dbReference type="PROSITE" id="PS50053"/>
    </source>
</evidence>
<dbReference type="CDD" id="cd12098">
    <property type="entry name" value="DD_R_ScPKA-like"/>
    <property type="match status" value="1"/>
</dbReference>
<dbReference type="InterPro" id="IPR000683">
    <property type="entry name" value="Gfo/Idh/MocA-like_OxRdtase_N"/>
</dbReference>
<gene>
    <name evidence="11" type="ORF">HMN09_00525500</name>
</gene>
<dbReference type="SMART" id="SM00394">
    <property type="entry name" value="RIIa"/>
    <property type="match status" value="1"/>
</dbReference>
<dbReference type="InterPro" id="IPR000626">
    <property type="entry name" value="Ubiquitin-like_dom"/>
</dbReference>
<dbReference type="PANTHER" id="PTHR11635">
    <property type="entry name" value="CAMP-DEPENDENT PROTEIN KINASE REGULATORY CHAIN"/>
    <property type="match status" value="1"/>
</dbReference>
<dbReference type="GO" id="GO:0004420">
    <property type="term" value="F:hydroxymethylglutaryl-CoA reductase (NADPH) activity"/>
    <property type="evidence" value="ECO:0007669"/>
    <property type="project" value="InterPro"/>
</dbReference>
<dbReference type="PROSITE" id="PS50042">
    <property type="entry name" value="CNMP_BINDING_3"/>
    <property type="match status" value="2"/>
</dbReference>
<dbReference type="InterPro" id="IPR018490">
    <property type="entry name" value="cNMP-bd_dom_sf"/>
</dbReference>
<dbReference type="GO" id="GO:0005952">
    <property type="term" value="C:cAMP-dependent protein kinase complex"/>
    <property type="evidence" value="ECO:0007669"/>
    <property type="project" value="InterPro"/>
</dbReference>
<evidence type="ECO:0000256" key="2">
    <source>
        <dbReference type="ARBA" id="ARBA00020355"/>
    </source>
</evidence>
<reference evidence="11" key="1">
    <citation type="submission" date="2020-05" db="EMBL/GenBank/DDBJ databases">
        <title>Mycena genomes resolve the evolution of fungal bioluminescence.</title>
        <authorList>
            <person name="Tsai I.J."/>
        </authorList>
    </citation>
    <scope>NUCLEOTIDE SEQUENCE</scope>
    <source>
        <strain evidence="11">110903Hualien_Pintung</strain>
    </source>
</reference>
<dbReference type="Gene3D" id="1.20.890.10">
    <property type="entry name" value="cAMP-dependent protein kinase regulatory subunit, dimerization-anchoring domain"/>
    <property type="match status" value="1"/>
</dbReference>
<dbReference type="Gene3D" id="3.30.360.10">
    <property type="entry name" value="Dihydrodipicolinate Reductase, domain 2"/>
    <property type="match status" value="1"/>
</dbReference>
<evidence type="ECO:0000313" key="11">
    <source>
        <dbReference type="EMBL" id="KAF7313688.1"/>
    </source>
</evidence>
<dbReference type="SUPFAM" id="SSF54236">
    <property type="entry name" value="Ubiquitin-like"/>
    <property type="match status" value="1"/>
</dbReference>
<dbReference type="Pfam" id="PF01408">
    <property type="entry name" value="GFO_IDH_MocA"/>
    <property type="match status" value="1"/>
</dbReference>
<dbReference type="CDD" id="cd00038">
    <property type="entry name" value="CAP_ED"/>
    <property type="match status" value="2"/>
</dbReference>
<dbReference type="InterPro" id="IPR018488">
    <property type="entry name" value="cNMP-bd_CS"/>
</dbReference>
<name>A0A8H6T9Q2_MYCCL</name>
<dbReference type="OrthoDB" id="417078at2759"/>
<keyword evidence="12" id="KW-1185">Reference proteome</keyword>
<proteinExistence type="inferred from homology"/>
<keyword evidence="3" id="KW-0597">Phosphoprotein</keyword>
<dbReference type="PROSITE" id="PS00888">
    <property type="entry name" value="CNMP_BINDING_1"/>
    <property type="match status" value="2"/>
</dbReference>
<dbReference type="GO" id="GO:0005634">
    <property type="term" value="C:nucleus"/>
    <property type="evidence" value="ECO:0007669"/>
    <property type="project" value="TreeGrafter"/>
</dbReference>
<dbReference type="InterPro" id="IPR004104">
    <property type="entry name" value="Gfo/Idh/MocA-like_OxRdtase_C"/>
</dbReference>
<keyword evidence="6" id="KW-0547">Nucleotide-binding</keyword>
<feature type="compositionally biased region" description="Low complexity" evidence="8">
    <location>
        <begin position="655"/>
        <end position="686"/>
    </location>
</feature>
<dbReference type="InterPro" id="IPR003117">
    <property type="entry name" value="cAMP_dep_PK_reg_su_I/II_a/b"/>
</dbReference>
<accession>A0A8H6T9Q2</accession>
<dbReference type="InterPro" id="IPR000595">
    <property type="entry name" value="cNMP-bd_dom"/>
</dbReference>
<dbReference type="SUPFAM" id="SSF51735">
    <property type="entry name" value="NAD(P)-binding Rossmann-fold domains"/>
    <property type="match status" value="1"/>
</dbReference>
<dbReference type="SUPFAM" id="SSF51206">
    <property type="entry name" value="cAMP-binding domain-like"/>
    <property type="match status" value="2"/>
</dbReference>
<dbReference type="Pfam" id="PF02197">
    <property type="entry name" value="RIIa"/>
    <property type="match status" value="1"/>
</dbReference>
<dbReference type="GO" id="GO:0034236">
    <property type="term" value="F:protein kinase A catalytic subunit binding"/>
    <property type="evidence" value="ECO:0007669"/>
    <property type="project" value="TreeGrafter"/>
</dbReference>
<dbReference type="Gene3D" id="2.60.120.10">
    <property type="entry name" value="Jelly Rolls"/>
    <property type="match status" value="2"/>
</dbReference>
<comment type="caution">
    <text evidence="11">The sequence shown here is derived from an EMBL/GenBank/DDBJ whole genome shotgun (WGS) entry which is preliminary data.</text>
</comment>
<dbReference type="Proteomes" id="UP000613580">
    <property type="component" value="Unassembled WGS sequence"/>
</dbReference>
<dbReference type="InterPro" id="IPR036291">
    <property type="entry name" value="NAD(P)-bd_dom_sf"/>
</dbReference>
<protein>
    <recommendedName>
        <fullName evidence="2">cAMP-dependent protein kinase regulatory subunit</fullName>
    </recommendedName>
</protein>
<dbReference type="PROSITE" id="PS00889">
    <property type="entry name" value="CNMP_BINDING_2"/>
    <property type="match status" value="2"/>
</dbReference>
<dbReference type="InterPro" id="IPR014710">
    <property type="entry name" value="RmlC-like_jellyroll"/>
</dbReference>
<dbReference type="PROSITE" id="PS50053">
    <property type="entry name" value="UBIQUITIN_2"/>
    <property type="match status" value="1"/>
</dbReference>
<evidence type="ECO:0000256" key="4">
    <source>
        <dbReference type="ARBA" id="ARBA00022566"/>
    </source>
</evidence>
<dbReference type="Pfam" id="PF00027">
    <property type="entry name" value="cNMP_binding"/>
    <property type="match status" value="2"/>
</dbReference>
<feature type="domain" description="Ubiquitin-like" evidence="10">
    <location>
        <begin position="309"/>
        <end position="370"/>
    </location>
</feature>
<comment type="similarity">
    <text evidence="1">Belongs to the cAMP-dependent kinase regulatory chain family.</text>
</comment>
<dbReference type="Gene3D" id="1.10.3270.10">
    <property type="entry name" value="HMGR, N-terminal domain"/>
    <property type="match status" value="1"/>
</dbReference>
<evidence type="ECO:0000256" key="6">
    <source>
        <dbReference type="ARBA" id="ARBA00022741"/>
    </source>
</evidence>
<feature type="region of interest" description="Disordered" evidence="8">
    <location>
        <begin position="372"/>
        <end position="393"/>
    </location>
</feature>
<dbReference type="PANTHER" id="PTHR11635:SF152">
    <property type="entry name" value="CAMP-DEPENDENT PROTEIN KINASE TYPE I REGULATORY SUBUNIT-RELATED"/>
    <property type="match status" value="1"/>
</dbReference>
<dbReference type="InterPro" id="IPR023282">
    <property type="entry name" value="HMG_CoA_Rdtase_N"/>
</dbReference>
<feature type="domain" description="Cyclic nucleotide-binding" evidence="9">
    <location>
        <begin position="1006"/>
        <end position="1151"/>
    </location>
</feature>
<dbReference type="GO" id="GO:0005829">
    <property type="term" value="C:cytosol"/>
    <property type="evidence" value="ECO:0007669"/>
    <property type="project" value="TreeGrafter"/>
</dbReference>
<evidence type="ECO:0000256" key="5">
    <source>
        <dbReference type="ARBA" id="ARBA00022737"/>
    </source>
</evidence>
<feature type="region of interest" description="Disordered" evidence="8">
    <location>
        <begin position="655"/>
        <end position="694"/>
    </location>
</feature>
<evidence type="ECO:0000313" key="12">
    <source>
        <dbReference type="Proteomes" id="UP000613580"/>
    </source>
</evidence>
<dbReference type="InterPro" id="IPR050503">
    <property type="entry name" value="cAMP-dep_PK_reg_su-like"/>
</dbReference>
<dbReference type="FunFam" id="2.60.120.10:FF:000039">
    <property type="entry name" value="cAMP-dependent protein kinase regulatory subunit"/>
    <property type="match status" value="1"/>
</dbReference>
<dbReference type="Pfam" id="PF02894">
    <property type="entry name" value="GFO_IDH_MocA_C"/>
    <property type="match status" value="1"/>
</dbReference>
<dbReference type="GO" id="GO:0033554">
    <property type="term" value="P:cellular response to stress"/>
    <property type="evidence" value="ECO:0007669"/>
    <property type="project" value="UniProtKB-ARBA"/>
</dbReference>
<sequence>MLKEVQGTPNSTHYGYAKAALEAGKHVLVDKPIAPTASEARELEALAKSKGLILYPFHNRRFDSDFLALKKLLNLPPSSPNYIGEVVEFETHFDRFRRGIKGSWKEDPGPGQGLVYDLGTHLMDQSVALFGRPNRLTAFVANSRGIGHPDVPDSFTVTLHYDAGGKLPRPVTTVARAQLLSVRSPQPRYYVLGTKGSYVKYGVDVQEDQLNGIASPNEIHSERFGVEPESIWGTVECPEEDDLTMKKTIWPSEPGRYADLFKNLAAAIRDGADLAIPWAEAASVIELVELAHKSAKEGATIVSTTMTLVDIRVELPAFSRSINVQVPDSATIQDVKEEISRVCVGSPRVDGQRVIWRGRPLVNTERIQELWKSTSPSIPRPGPPRHPKSPSGLLSPLPHQLHFLRLPSLPLRLLRPLCPPQPTDYRPLAYVSARHEQAISALEQSPVQRLAPETLVLRSAAVDVVENHGWQWPNVLDEEFPFPERGGVKYERTILNGQTYLRLVDSTSQPTAIQLHALKVLSVTFSILAIPTPAAPPPPPITTVMHTLPEVNALLQQLGVPVAVGRNGVNVAPNVLAQQPVPVPAAAPAAPEIPLRPLLVPLFLLMLRTAVLLYFFAPARKPVIGILIIAWMLYEVWRPIREGLIRGWNQAAAERAAQRGQGPPGQAQQQQPQQQPQQQQQGGAPAAPMPNLPDRRRAANELDQQVDAIFDGLANFNIENEQDVFRRNAPEPGLASKIATFVTLFVSTLHPAVWNRRRAVLRQRETQVRVDANARAAELLDTNPEDAEQRARLERQQQLIAQHNERPQWIREYIGRVVEGPLCTLSFCLRPSLSRMSTFEALVGDLTRDITRAQPKDTLQFCANWFQSRLEEQRTRTRDVLSQRPTRDLPADLYIDQPLGSGPPPVSPFSLPPPGNALLSDGPSPVFNINDHSIPPTSPFASFDGNALHPPGDYLHPPNSAILARRTSVSAESIAVTEDTGEPLPVFPKSPDQLRRIKASIASNLIFRDLDEEQETGVLNAMQEKTTEKDEVVIRQGDEGEYFYVVESGLLHCFIRPEPLPPTWARTSQTLAPEEKFAGEGYHPKFGKKVAECAPGTSFGELALMYGHPRAATVLSIEPATLWALDRITFRTIILKAAHRRRTMYEQFLSTVTLLSSLSASERSKIADALVSRVYADGEAVVRQGDMGDTFFFVEEGEATVTKSEESGVGPTSTTSEVKVGHLKKGDYFGELSLLRLAPRAATVSAVVREPSSGLPRLKVAALDAPAFTRLLGPLREIMERKAGERYGRR</sequence>
<evidence type="ECO:0000256" key="7">
    <source>
        <dbReference type="ARBA" id="ARBA00023149"/>
    </source>
</evidence>
<dbReference type="PRINTS" id="PR00103">
    <property type="entry name" value="CAMPKINASE"/>
</dbReference>
<dbReference type="EMBL" id="JACAZE010000006">
    <property type="protein sequence ID" value="KAF7313688.1"/>
    <property type="molecule type" value="Genomic_DNA"/>
</dbReference>
<keyword evidence="7" id="KW-0114">cAMP</keyword>